<dbReference type="Gene3D" id="3.40.50.1460">
    <property type="match status" value="1"/>
</dbReference>
<dbReference type="Pfam" id="PF00656">
    <property type="entry name" value="Peptidase_C14"/>
    <property type="match status" value="1"/>
</dbReference>
<sequence length="322" mass="35026">MTKRALLVGIDLYPDPRNNLNSCVADTLAIRNMLEGLYDFDPTDIQLVHNQNATLTNVLDQRLFTGVTSGDQIVFFQSSHGYSYPEGSTMVEVLCLYDGFLKDTDLVGRTLALPPNVLTVILDSCHSGGMSKRFVTTQKNGSTQCHVAKGKFWTPDPERADRDAQLLAQVTQFKFFGRSATADAGAIAKNLMINPVGVPAAKSVKEAAAELNGVLFSACLANETAAAGSPPTDQLSAFTYALINDIRPDLPVAELNRLVSQRLDRLNMTQHPIAMAPFAQPHLLTQTLFSTGGGTKSFKPDEQISNIGDSVEAWLYENLSDR</sequence>
<keyword evidence="3" id="KW-1185">Reference proteome</keyword>
<evidence type="ECO:0000313" key="3">
    <source>
        <dbReference type="Proteomes" id="UP001432039"/>
    </source>
</evidence>
<dbReference type="PANTHER" id="PTHR48104:SF30">
    <property type="entry name" value="METACASPASE-1"/>
    <property type="match status" value="1"/>
</dbReference>
<dbReference type="Proteomes" id="UP001432039">
    <property type="component" value="Chromosome"/>
</dbReference>
<organism evidence="2 3">
    <name type="scientific">Streptomyces virginiae</name>
    <name type="common">Streptomyces cinnamonensis</name>
    <dbReference type="NCBI Taxonomy" id="1961"/>
    <lineage>
        <taxon>Bacteria</taxon>
        <taxon>Bacillati</taxon>
        <taxon>Actinomycetota</taxon>
        <taxon>Actinomycetes</taxon>
        <taxon>Kitasatosporales</taxon>
        <taxon>Streptomycetaceae</taxon>
        <taxon>Streptomyces</taxon>
    </lineage>
</organism>
<dbReference type="InterPro" id="IPR011600">
    <property type="entry name" value="Pept_C14_caspase"/>
</dbReference>
<evidence type="ECO:0000259" key="1">
    <source>
        <dbReference type="Pfam" id="PF00656"/>
    </source>
</evidence>
<proteinExistence type="predicted"/>
<dbReference type="RefSeq" id="WP_328959672.1">
    <property type="nucleotide sequence ID" value="NZ_CP108090.1"/>
</dbReference>
<feature type="domain" description="Peptidase C14 caspase" evidence="1">
    <location>
        <begin position="3"/>
        <end position="273"/>
    </location>
</feature>
<dbReference type="PANTHER" id="PTHR48104">
    <property type="entry name" value="METACASPASE-4"/>
    <property type="match status" value="1"/>
</dbReference>
<accession>A0ABZ1T404</accession>
<name>A0ABZ1T404_STRVG</name>
<protein>
    <submittedName>
        <fullName evidence="2">Caspase family protein</fullName>
    </submittedName>
</protein>
<evidence type="ECO:0000313" key="2">
    <source>
        <dbReference type="EMBL" id="WUQ10108.1"/>
    </source>
</evidence>
<gene>
    <name evidence="2" type="ORF">OG517_00805</name>
</gene>
<dbReference type="InterPro" id="IPR050452">
    <property type="entry name" value="Metacaspase"/>
</dbReference>
<dbReference type="EMBL" id="CP108090">
    <property type="protein sequence ID" value="WUQ10108.1"/>
    <property type="molecule type" value="Genomic_DNA"/>
</dbReference>
<reference evidence="2" key="1">
    <citation type="submission" date="2022-10" db="EMBL/GenBank/DDBJ databases">
        <title>The complete genomes of actinobacterial strains from the NBC collection.</title>
        <authorList>
            <person name="Joergensen T.S."/>
            <person name="Alvarez Arevalo M."/>
            <person name="Sterndorff E.B."/>
            <person name="Faurdal D."/>
            <person name="Vuksanovic O."/>
            <person name="Mourched A.-S."/>
            <person name="Charusanti P."/>
            <person name="Shaw S."/>
            <person name="Blin K."/>
            <person name="Weber T."/>
        </authorList>
    </citation>
    <scope>NUCLEOTIDE SEQUENCE</scope>
    <source>
        <strain evidence="2">NBC_00248</strain>
    </source>
</reference>